<gene>
    <name evidence="2" type="ORF">A2Y75_02330</name>
</gene>
<dbReference type="STRING" id="1797197.A2Y75_02330"/>
<feature type="chain" id="PRO_5009484353" evidence="1">
    <location>
        <begin position="26"/>
        <end position="410"/>
    </location>
</feature>
<name>A0A1F2WTJ9_9ACTN</name>
<protein>
    <submittedName>
        <fullName evidence="2">Uncharacterized protein</fullName>
    </submittedName>
</protein>
<dbReference type="PROSITE" id="PS51257">
    <property type="entry name" value="PROKAR_LIPOPROTEIN"/>
    <property type="match status" value="1"/>
</dbReference>
<evidence type="ECO:0000313" key="2">
    <source>
        <dbReference type="EMBL" id="OFW60143.1"/>
    </source>
</evidence>
<accession>A0A1F2WTJ9</accession>
<organism evidence="2 3">
    <name type="scientific">Candidatus Solincola sediminis</name>
    <dbReference type="NCBI Taxonomy" id="1797199"/>
    <lineage>
        <taxon>Bacteria</taxon>
        <taxon>Bacillati</taxon>
        <taxon>Actinomycetota</taxon>
        <taxon>Candidatus Geothermincolia</taxon>
        <taxon>Candidatus Geothermincolales</taxon>
        <taxon>Candidatus Geothermincolaceae</taxon>
        <taxon>Candidatus Solincola</taxon>
    </lineage>
</organism>
<feature type="signal peptide" evidence="1">
    <location>
        <begin position="1"/>
        <end position="25"/>
    </location>
</feature>
<evidence type="ECO:0000313" key="3">
    <source>
        <dbReference type="Proteomes" id="UP000177876"/>
    </source>
</evidence>
<evidence type="ECO:0000256" key="1">
    <source>
        <dbReference type="SAM" id="SignalP"/>
    </source>
</evidence>
<dbReference type="AlphaFoldDB" id="A0A1F2WTJ9"/>
<comment type="caution">
    <text evidence="2">The sequence shown here is derived from an EMBL/GenBank/DDBJ whole genome shotgun (WGS) entry which is preliminary data.</text>
</comment>
<dbReference type="Proteomes" id="UP000177876">
    <property type="component" value="Unassembled WGS sequence"/>
</dbReference>
<sequence length="410" mass="46095">MAHRKIISVTLAFLILLSTFFSSCANEQSKESPPNAVNEHFLFLFRDTFAVTPEQKALETVSSFLWMCKYGQFGQASKKYADPDRDMMEIPLQDIADYRFSPTFAQIRHHYLASPALVVGAGVITNGGLDMRLLITCTAEGSKIVEIKEIIEPQQSYPKSKWEADSTSTVDRLIYVDFLPETPWEAAEAIIAAHGCEIYEESYPQRGKVLSFTLLVPEGSDEVAKIAGFKAEPLLLRAGDYYWEKKIERMADSDHAPGEMIVGFPAGTPTGTAREILASYGYSGDRIQQSEYMPQWYTVRFRYEGDDRDELVRAIRELLLDKRIEYADPNGLMTMSTPVEGVITVTFNIGVTAVEAEAVIAAHNCRILESFESERLSYRLRVHKGRNEYEVAEEFRAEPTVSGAAQDVLM</sequence>
<reference evidence="2 3" key="1">
    <citation type="journal article" date="2016" name="Nat. Commun.">
        <title>Thousands of microbial genomes shed light on interconnected biogeochemical processes in an aquifer system.</title>
        <authorList>
            <person name="Anantharaman K."/>
            <person name="Brown C.T."/>
            <person name="Hug L.A."/>
            <person name="Sharon I."/>
            <person name="Castelle C.J."/>
            <person name="Probst A.J."/>
            <person name="Thomas B.C."/>
            <person name="Singh A."/>
            <person name="Wilkins M.J."/>
            <person name="Karaoz U."/>
            <person name="Brodie E.L."/>
            <person name="Williams K.H."/>
            <person name="Hubbard S.S."/>
            <person name="Banfield J.F."/>
        </authorList>
    </citation>
    <scope>NUCLEOTIDE SEQUENCE [LARGE SCALE GENOMIC DNA]</scope>
</reference>
<proteinExistence type="predicted"/>
<keyword evidence="1" id="KW-0732">Signal</keyword>
<dbReference type="EMBL" id="MELK01000006">
    <property type="protein sequence ID" value="OFW60143.1"/>
    <property type="molecule type" value="Genomic_DNA"/>
</dbReference>